<keyword evidence="1" id="KW-0472">Membrane</keyword>
<feature type="transmembrane region" description="Helical" evidence="1">
    <location>
        <begin position="20"/>
        <end position="38"/>
    </location>
</feature>
<organism evidence="2 3">
    <name type="scientific">Sneathiella chinensis</name>
    <dbReference type="NCBI Taxonomy" id="349750"/>
    <lineage>
        <taxon>Bacteria</taxon>
        <taxon>Pseudomonadati</taxon>
        <taxon>Pseudomonadota</taxon>
        <taxon>Alphaproteobacteria</taxon>
        <taxon>Sneathiellales</taxon>
        <taxon>Sneathiellaceae</taxon>
        <taxon>Sneathiella</taxon>
    </lineage>
</organism>
<evidence type="ECO:0000256" key="1">
    <source>
        <dbReference type="SAM" id="Phobius"/>
    </source>
</evidence>
<keyword evidence="1" id="KW-0812">Transmembrane</keyword>
<reference evidence="2" key="2">
    <citation type="submission" date="2023-01" db="EMBL/GenBank/DDBJ databases">
        <title>Draft genome sequence of Sneathiella chinensis strain NBRC 103408.</title>
        <authorList>
            <person name="Sun Q."/>
            <person name="Mori K."/>
        </authorList>
    </citation>
    <scope>NUCLEOTIDE SEQUENCE</scope>
    <source>
        <strain evidence="2">NBRC 103408</strain>
    </source>
</reference>
<evidence type="ECO:0000313" key="3">
    <source>
        <dbReference type="Proteomes" id="UP001161409"/>
    </source>
</evidence>
<sequence length="67" mass="6974">MIKMLNKFRKNESGATMVEYGLIVAVIAMVVVTAALYLGGNVQGTFGDAGECALNKNTADCGTFTPG</sequence>
<evidence type="ECO:0000313" key="2">
    <source>
        <dbReference type="EMBL" id="GLQ05057.1"/>
    </source>
</evidence>
<reference evidence="2" key="1">
    <citation type="journal article" date="2014" name="Int. J. Syst. Evol. Microbiol.">
        <title>Complete genome of a new Firmicutes species belonging to the dominant human colonic microbiota ('Ruminococcus bicirculans') reveals two chromosomes and a selective capacity to utilize plant glucans.</title>
        <authorList>
            <consortium name="NISC Comparative Sequencing Program"/>
            <person name="Wegmann U."/>
            <person name="Louis P."/>
            <person name="Goesmann A."/>
            <person name="Henrissat B."/>
            <person name="Duncan S.H."/>
            <person name="Flint H.J."/>
        </authorList>
    </citation>
    <scope>NUCLEOTIDE SEQUENCE</scope>
    <source>
        <strain evidence="2">NBRC 103408</strain>
    </source>
</reference>
<keyword evidence="1" id="KW-1133">Transmembrane helix</keyword>
<keyword evidence="3" id="KW-1185">Reference proteome</keyword>
<dbReference type="InterPro" id="IPR007047">
    <property type="entry name" value="Flp_Fap"/>
</dbReference>
<dbReference type="Proteomes" id="UP001161409">
    <property type="component" value="Unassembled WGS sequence"/>
</dbReference>
<gene>
    <name evidence="2" type="ORF">GCM10007924_02780</name>
</gene>
<proteinExistence type="predicted"/>
<protein>
    <recommendedName>
        <fullName evidence="4">Flp family type IVb pilin</fullName>
    </recommendedName>
</protein>
<evidence type="ECO:0008006" key="4">
    <source>
        <dbReference type="Google" id="ProtNLM"/>
    </source>
</evidence>
<dbReference type="EMBL" id="BSNF01000001">
    <property type="protein sequence ID" value="GLQ05057.1"/>
    <property type="molecule type" value="Genomic_DNA"/>
</dbReference>
<comment type="caution">
    <text evidence="2">The sequence shown here is derived from an EMBL/GenBank/DDBJ whole genome shotgun (WGS) entry which is preliminary data.</text>
</comment>
<dbReference type="RefSeq" id="WP_169559089.1">
    <property type="nucleotide sequence ID" value="NZ_BSNF01000001.1"/>
</dbReference>
<accession>A0ABQ5TYJ9</accession>
<dbReference type="Pfam" id="PF04964">
    <property type="entry name" value="Flp_Fap"/>
    <property type="match status" value="1"/>
</dbReference>
<name>A0ABQ5TYJ9_9PROT</name>